<evidence type="ECO:0000313" key="8">
    <source>
        <dbReference type="Proteomes" id="UP000201566"/>
    </source>
</evidence>
<dbReference type="Gene3D" id="2.60.120.40">
    <property type="match status" value="1"/>
</dbReference>
<dbReference type="InterPro" id="IPR050392">
    <property type="entry name" value="Collagen/C1q_domain"/>
</dbReference>
<evidence type="ECO:0000256" key="4">
    <source>
        <dbReference type="ARBA" id="ARBA00023119"/>
    </source>
</evidence>
<proteinExistence type="predicted"/>
<keyword evidence="4" id="KW-0176">Collagen</keyword>
<evidence type="ECO:0000259" key="6">
    <source>
        <dbReference type="PROSITE" id="PS50871"/>
    </source>
</evidence>
<organism evidence="7 8">
    <name type="scientific">Pandoravirus dulcis</name>
    <dbReference type="NCBI Taxonomy" id="1349409"/>
    <lineage>
        <taxon>Viruses</taxon>
        <taxon>Pandoravirus</taxon>
    </lineage>
</organism>
<evidence type="ECO:0000313" key="7">
    <source>
        <dbReference type="EMBL" id="AGO82956.2"/>
    </source>
</evidence>
<evidence type="ECO:0000256" key="2">
    <source>
        <dbReference type="ARBA" id="ARBA00022525"/>
    </source>
</evidence>
<keyword evidence="3" id="KW-0732">Signal</keyword>
<dbReference type="InterPro" id="IPR001073">
    <property type="entry name" value="C1q_dom"/>
</dbReference>
<dbReference type="Pfam" id="PF01391">
    <property type="entry name" value="Collagen"/>
    <property type="match status" value="1"/>
</dbReference>
<dbReference type="GeneID" id="16511730"/>
<name>S4VY29_9VIRU</name>
<dbReference type="SUPFAM" id="SSF49842">
    <property type="entry name" value="TNF-like"/>
    <property type="match status" value="1"/>
</dbReference>
<dbReference type="PANTHER" id="PTHR15427:SF52">
    <property type="entry name" value="C1Q DOMAIN-CONTAINING PROTEIN"/>
    <property type="match status" value="1"/>
</dbReference>
<feature type="domain" description="C1q" evidence="6">
    <location>
        <begin position="110"/>
        <end position="266"/>
    </location>
</feature>
<feature type="compositionally biased region" description="Low complexity" evidence="5">
    <location>
        <begin position="55"/>
        <end position="78"/>
    </location>
</feature>
<evidence type="ECO:0000256" key="5">
    <source>
        <dbReference type="SAM" id="MobiDB-lite"/>
    </source>
</evidence>
<dbReference type="KEGG" id="vg:16511730"/>
<dbReference type="InterPro" id="IPR008983">
    <property type="entry name" value="Tumour_necrosis_fac-like_dom"/>
</dbReference>
<comment type="subcellular location">
    <subcellularLocation>
        <location evidence="1">Secreted</location>
    </subcellularLocation>
</comment>
<keyword evidence="2" id="KW-0964">Secreted</keyword>
<sequence>MSAAVLVLCGPPDEPVHVSRKKKRPFEHEKMKKTTANCATAVCCEIAVPGPPGPTGAQGQAGASGAQGPPGAVGAPGQVGPPGPPGPQGPVGPAGPPGDAGPVGPPGSSTSAIGVGFRAIKTTDQTGGPGTTVVVEFVDEIYDLQNSTPVDNYDPLTSAFTAPVAGVYRFEAPISPVWAVEGTNVVVSLVSDSGAPPIERWLAMPALGETLGTASEATVSGDFLLAAGQTLTVQVTNLGPGAFAVLGVAPQRQTSFTGALVAPTEP</sequence>
<evidence type="ECO:0000256" key="1">
    <source>
        <dbReference type="ARBA" id="ARBA00004613"/>
    </source>
</evidence>
<dbReference type="PROSITE" id="PS50871">
    <property type="entry name" value="C1Q"/>
    <property type="match status" value="1"/>
</dbReference>
<protein>
    <submittedName>
        <fullName evidence="7">C1q incomplete domain containing protein</fullName>
    </submittedName>
</protein>
<feature type="region of interest" description="Disordered" evidence="5">
    <location>
        <begin position="53"/>
        <end position="112"/>
    </location>
</feature>
<evidence type="ECO:0000256" key="3">
    <source>
        <dbReference type="ARBA" id="ARBA00022729"/>
    </source>
</evidence>
<feature type="region of interest" description="Disordered" evidence="5">
    <location>
        <begin position="10"/>
        <end position="30"/>
    </location>
</feature>
<accession>S4VY29</accession>
<dbReference type="PANTHER" id="PTHR15427">
    <property type="entry name" value="EMILIN ELASTIN MICROFIBRIL INTERFACE-LOCATED PROTEIN ELASTIN MICROFIBRIL INTERFACER"/>
    <property type="match status" value="1"/>
</dbReference>
<dbReference type="Proteomes" id="UP000201566">
    <property type="component" value="Segment"/>
</dbReference>
<gene>
    <name evidence="7" type="ORF">pdul_cds_768</name>
</gene>
<dbReference type="RefSeq" id="YP_008319625.2">
    <property type="nucleotide sequence ID" value="NC_021858.1"/>
</dbReference>
<dbReference type="InterPro" id="IPR008160">
    <property type="entry name" value="Collagen"/>
</dbReference>
<dbReference type="EMBL" id="KC977570">
    <property type="protein sequence ID" value="AGO82956.2"/>
    <property type="molecule type" value="Genomic_DNA"/>
</dbReference>
<dbReference type="GO" id="GO:0005576">
    <property type="term" value="C:extracellular region"/>
    <property type="evidence" value="ECO:0007669"/>
    <property type="project" value="UniProtKB-SubCell"/>
</dbReference>
<feature type="compositionally biased region" description="Pro residues" evidence="5">
    <location>
        <begin position="79"/>
        <end position="96"/>
    </location>
</feature>
<reference evidence="7 8" key="1">
    <citation type="journal article" date="2013" name="Science">
        <title>Pandoraviruses: amoeba viruses with genomes up to 2.5 Mb reaching that of parasitic eukaryotes.</title>
        <authorList>
            <person name="Philippe N."/>
            <person name="Legendre M."/>
            <person name="Doutre G."/>
            <person name="Coute Y."/>
            <person name="Poirot O."/>
            <person name="Lescot M."/>
            <person name="Arslan D."/>
            <person name="Seltzer V."/>
            <person name="Bertaux L."/>
            <person name="Bruley C."/>
            <person name="Garin J."/>
            <person name="Claverie J.M."/>
            <person name="Abergel C."/>
        </authorList>
    </citation>
    <scope>NUCLEOTIDE SEQUENCE [LARGE SCALE GENOMIC DNA]</scope>
    <source>
        <strain evidence="7">Melbourne</strain>
    </source>
</reference>